<dbReference type="PIRSF" id="PIRSF000728">
    <property type="entry name" value="NAGK"/>
    <property type="match status" value="1"/>
</dbReference>
<proteinExistence type="inferred from homology"/>
<dbReference type="UniPathway" id="UPA00068">
    <property type="reaction ID" value="UER00107"/>
</dbReference>
<keyword evidence="3 9" id="KW-0028">Amino-acid biosynthesis</keyword>
<evidence type="ECO:0000256" key="1">
    <source>
        <dbReference type="ARBA" id="ARBA00004828"/>
    </source>
</evidence>
<feature type="binding site" evidence="9">
    <location>
        <position position="88"/>
    </location>
    <ligand>
        <name>substrate</name>
    </ligand>
</feature>
<comment type="catalytic activity">
    <reaction evidence="8 9">
        <text>N-acetyl-L-glutamate + ATP = N-acetyl-L-glutamyl 5-phosphate + ADP</text>
        <dbReference type="Rhea" id="RHEA:14629"/>
        <dbReference type="ChEBI" id="CHEBI:30616"/>
        <dbReference type="ChEBI" id="CHEBI:44337"/>
        <dbReference type="ChEBI" id="CHEBI:57936"/>
        <dbReference type="ChEBI" id="CHEBI:456216"/>
        <dbReference type="EC" id="2.7.2.8"/>
    </reaction>
</comment>
<comment type="subcellular location">
    <subcellularLocation>
        <location evidence="9">Cytoplasm</location>
    </subcellularLocation>
</comment>
<dbReference type="InterPro" id="IPR037528">
    <property type="entry name" value="ArgB"/>
</dbReference>
<evidence type="ECO:0000256" key="5">
    <source>
        <dbReference type="ARBA" id="ARBA00022741"/>
    </source>
</evidence>
<organism evidence="11 12">
    <name type="scientific">PS1 clade bacterium</name>
    <dbReference type="NCBI Taxonomy" id="2175152"/>
    <lineage>
        <taxon>Bacteria</taxon>
        <taxon>Pseudomonadati</taxon>
        <taxon>Pseudomonadota</taxon>
        <taxon>Alphaproteobacteria</taxon>
        <taxon>PS1 clade</taxon>
    </lineage>
</organism>
<dbReference type="HAMAP" id="MF_00082">
    <property type="entry name" value="ArgB"/>
    <property type="match status" value="1"/>
</dbReference>
<evidence type="ECO:0000256" key="9">
    <source>
        <dbReference type="HAMAP-Rule" id="MF_00082"/>
    </source>
</evidence>
<accession>A0A368DSP6</accession>
<protein>
    <recommendedName>
        <fullName evidence="9">Acetylglutamate kinase</fullName>
        <ecNumber evidence="9">2.7.2.8</ecNumber>
    </recommendedName>
    <alternativeName>
        <fullName evidence="9">N-acetyl-L-glutamate 5-phosphotransferase</fullName>
    </alternativeName>
    <alternativeName>
        <fullName evidence="9">NAG kinase</fullName>
        <shortName evidence="9">NAGK</shortName>
    </alternativeName>
</protein>
<feature type="site" description="Transition state stabilizer" evidence="9">
    <location>
        <position position="31"/>
    </location>
</feature>
<dbReference type="InterPro" id="IPR001057">
    <property type="entry name" value="Glu/AcGlu_kinase"/>
</dbReference>
<keyword evidence="9" id="KW-0963">Cytoplasm</keyword>
<dbReference type="GO" id="GO:0042450">
    <property type="term" value="P:L-arginine biosynthetic process via ornithine"/>
    <property type="evidence" value="ECO:0007669"/>
    <property type="project" value="UniProtKB-UniRule"/>
</dbReference>
<keyword evidence="6 9" id="KW-0418">Kinase</keyword>
<dbReference type="Proteomes" id="UP000253570">
    <property type="component" value="Unassembled WGS sequence"/>
</dbReference>
<evidence type="ECO:0000256" key="7">
    <source>
        <dbReference type="ARBA" id="ARBA00022840"/>
    </source>
</evidence>
<evidence type="ECO:0000256" key="2">
    <source>
        <dbReference type="ARBA" id="ARBA00022571"/>
    </source>
</evidence>
<sequence>MIKIDSVVRAKILSEALPYMQTYNSKFIVIKYGGHAMVNDNLSDKFAQNIVMLHHAGMYPIIVHGGGPQIGDNLKSQGVESKFYKGLRITDKETIKVVEKVLYEIINFKIVQNIKKFGGKSVSLSGNKDSIIFAKKLTNIFETDSNIEKIIDLGFVGEPKEINPKIIIDECMNGNIPVITPLGLGDNNITYNINADTAAGSIASSLNAKSLLMLTDIAGVLDENKNLINQLNISHANKLINMGVIQGGMIPKIMTCINAIKNGVEKTVILDGRVENAIILELFTEEGIGTLINN</sequence>
<comment type="function">
    <text evidence="9">Catalyzes the ATP-dependent phosphorylation of N-acetyl-L-glutamate.</text>
</comment>
<feature type="domain" description="Aspartate/glutamate/uridylate kinase" evidence="10">
    <location>
        <begin position="26"/>
        <end position="271"/>
    </location>
</feature>
<dbReference type="SUPFAM" id="SSF53633">
    <property type="entry name" value="Carbamate kinase-like"/>
    <property type="match status" value="1"/>
</dbReference>
<evidence type="ECO:0000313" key="12">
    <source>
        <dbReference type="Proteomes" id="UP000253570"/>
    </source>
</evidence>
<evidence type="ECO:0000256" key="3">
    <source>
        <dbReference type="ARBA" id="ARBA00022605"/>
    </source>
</evidence>
<dbReference type="CDD" id="cd04250">
    <property type="entry name" value="AAK_NAGK-C"/>
    <property type="match status" value="1"/>
</dbReference>
<dbReference type="InterPro" id="IPR036393">
    <property type="entry name" value="AceGlu_kinase-like_sf"/>
</dbReference>
<feature type="binding site" evidence="9">
    <location>
        <position position="192"/>
    </location>
    <ligand>
        <name>substrate</name>
    </ligand>
</feature>
<evidence type="ECO:0000256" key="4">
    <source>
        <dbReference type="ARBA" id="ARBA00022679"/>
    </source>
</evidence>
<dbReference type="PRINTS" id="PR00474">
    <property type="entry name" value="GLU5KINASE"/>
</dbReference>
<dbReference type="InterPro" id="IPR041727">
    <property type="entry name" value="NAGK-C"/>
</dbReference>
<dbReference type="FunFam" id="3.40.1160.10:FF:000004">
    <property type="entry name" value="Acetylglutamate kinase"/>
    <property type="match status" value="1"/>
</dbReference>
<dbReference type="InterPro" id="IPR001048">
    <property type="entry name" value="Asp/Glu/Uridylate_kinase"/>
</dbReference>
<dbReference type="PANTHER" id="PTHR23342">
    <property type="entry name" value="N-ACETYLGLUTAMATE SYNTHASE"/>
    <property type="match status" value="1"/>
</dbReference>
<feature type="site" description="Transition state stabilizer" evidence="9">
    <location>
        <position position="252"/>
    </location>
</feature>
<feature type="binding site" evidence="9">
    <location>
        <begin position="66"/>
        <end position="67"/>
    </location>
    <ligand>
        <name>substrate</name>
    </ligand>
</feature>
<dbReference type="GO" id="GO:0005737">
    <property type="term" value="C:cytoplasm"/>
    <property type="evidence" value="ECO:0007669"/>
    <property type="project" value="UniProtKB-SubCell"/>
</dbReference>
<comment type="caution">
    <text evidence="11">The sequence shown here is derived from an EMBL/GenBank/DDBJ whole genome shotgun (WGS) entry which is preliminary data.</text>
</comment>
<dbReference type="Gene3D" id="3.40.1160.10">
    <property type="entry name" value="Acetylglutamate kinase-like"/>
    <property type="match status" value="1"/>
</dbReference>
<gene>
    <name evidence="9 11" type="primary">argB</name>
    <name evidence="11" type="ORF">DBW71_00575</name>
</gene>
<keyword evidence="5 9" id="KW-0547">Nucleotide-binding</keyword>
<dbReference type="GO" id="GO:0003991">
    <property type="term" value="F:acetylglutamate kinase activity"/>
    <property type="evidence" value="ECO:0007669"/>
    <property type="project" value="UniProtKB-UniRule"/>
</dbReference>
<evidence type="ECO:0000259" key="10">
    <source>
        <dbReference type="Pfam" id="PF00696"/>
    </source>
</evidence>
<comment type="similarity">
    <text evidence="9">Belongs to the acetylglutamate kinase family. ArgB subfamily.</text>
</comment>
<dbReference type="Pfam" id="PF00696">
    <property type="entry name" value="AA_kinase"/>
    <property type="match status" value="1"/>
</dbReference>
<evidence type="ECO:0000256" key="8">
    <source>
        <dbReference type="ARBA" id="ARBA00048141"/>
    </source>
</evidence>
<dbReference type="PANTHER" id="PTHR23342:SF0">
    <property type="entry name" value="N-ACETYLGLUTAMATE SYNTHASE, MITOCHONDRIAL"/>
    <property type="match status" value="1"/>
</dbReference>
<dbReference type="AlphaFoldDB" id="A0A368DSP6"/>
<keyword evidence="7 9" id="KW-0067">ATP-binding</keyword>
<dbReference type="NCBIfam" id="TIGR00761">
    <property type="entry name" value="argB"/>
    <property type="match status" value="1"/>
</dbReference>
<dbReference type="EC" id="2.7.2.8" evidence="9"/>
<keyword evidence="2 9" id="KW-0055">Arginine biosynthesis</keyword>
<dbReference type="InterPro" id="IPR004662">
    <property type="entry name" value="AcgluKinase_fam"/>
</dbReference>
<dbReference type="GO" id="GO:0005524">
    <property type="term" value="F:ATP binding"/>
    <property type="evidence" value="ECO:0007669"/>
    <property type="project" value="UniProtKB-UniRule"/>
</dbReference>
<evidence type="ECO:0000313" key="11">
    <source>
        <dbReference type="EMBL" id="RCL74674.1"/>
    </source>
</evidence>
<keyword evidence="4 9" id="KW-0808">Transferase</keyword>
<name>A0A368DSP6_9PROT</name>
<comment type="pathway">
    <text evidence="1 9">Amino-acid biosynthesis; L-arginine biosynthesis; N(2)-acetyl-L-ornithine from L-glutamate: step 2/4.</text>
</comment>
<dbReference type="EMBL" id="QOQD01000001">
    <property type="protein sequence ID" value="RCL74674.1"/>
    <property type="molecule type" value="Genomic_DNA"/>
</dbReference>
<reference evidence="11 12" key="1">
    <citation type="journal article" date="2018" name="Microbiome">
        <title>Fine metagenomic profile of the Mediterranean stratified and mixed water columns revealed by assembly and recruitment.</title>
        <authorList>
            <person name="Haro-Moreno J.M."/>
            <person name="Lopez-Perez M."/>
            <person name="De La Torre J.R."/>
            <person name="Picazo A."/>
            <person name="Camacho A."/>
            <person name="Rodriguez-Valera F."/>
        </authorList>
    </citation>
    <scope>NUCLEOTIDE SEQUENCE [LARGE SCALE GENOMIC DNA]</scope>
    <source>
        <strain evidence="11">MED-G57</strain>
    </source>
</reference>
<evidence type="ECO:0000256" key="6">
    <source>
        <dbReference type="ARBA" id="ARBA00022777"/>
    </source>
</evidence>